<dbReference type="InterPro" id="IPR031314">
    <property type="entry name" value="DNK_dom"/>
</dbReference>
<dbReference type="Proteomes" id="UP000783686">
    <property type="component" value="Unassembled WGS sequence"/>
</dbReference>
<evidence type="ECO:0000313" key="16">
    <source>
        <dbReference type="Proteomes" id="UP000614601"/>
    </source>
</evidence>
<comment type="similarity">
    <text evidence="4 13">Belongs to the complex I NDUFA10 subunit family.</text>
</comment>
<evidence type="ECO:0000256" key="13">
    <source>
        <dbReference type="PIRNR" id="PIRNR000543"/>
    </source>
</evidence>
<dbReference type="Proteomes" id="UP000614601">
    <property type="component" value="Unassembled WGS sequence"/>
</dbReference>
<evidence type="ECO:0000256" key="3">
    <source>
        <dbReference type="ARBA" id="ARBA00004305"/>
    </source>
</evidence>
<evidence type="ECO:0000259" key="14">
    <source>
        <dbReference type="Pfam" id="PF01712"/>
    </source>
</evidence>
<dbReference type="PANTHER" id="PTHR10513">
    <property type="entry name" value="DEOXYNUCLEOSIDE KINASE"/>
    <property type="match status" value="1"/>
</dbReference>
<evidence type="ECO:0000256" key="8">
    <source>
        <dbReference type="ARBA" id="ARBA00022660"/>
    </source>
</evidence>
<name>A0A811LMJ4_9BILA</name>
<evidence type="ECO:0000256" key="5">
    <source>
        <dbReference type="ARBA" id="ARBA00017279"/>
    </source>
</evidence>
<dbReference type="GO" id="GO:0006120">
    <property type="term" value="P:mitochondrial electron transport, NADH to ubiquinone"/>
    <property type="evidence" value="ECO:0007669"/>
    <property type="project" value="InterPro"/>
</dbReference>
<keyword evidence="10" id="KW-0809">Transit peptide</keyword>
<dbReference type="GO" id="GO:0005759">
    <property type="term" value="C:mitochondrial matrix"/>
    <property type="evidence" value="ECO:0007669"/>
    <property type="project" value="UniProtKB-SubCell"/>
</dbReference>
<keyword evidence="7 13" id="KW-0285">Flavoprotein</keyword>
<dbReference type="InterPro" id="IPR050566">
    <property type="entry name" value="Deoxyribonucleoside_kinase"/>
</dbReference>
<dbReference type="InterPro" id="IPR015828">
    <property type="entry name" value="NDUFA10"/>
</dbReference>
<comment type="cofactor">
    <cofactor evidence="1 13">
        <name>FAD</name>
        <dbReference type="ChEBI" id="CHEBI:57692"/>
    </cofactor>
</comment>
<dbReference type="Gene3D" id="3.40.50.300">
    <property type="entry name" value="P-loop containing nucleotide triphosphate hydrolases"/>
    <property type="match status" value="1"/>
</dbReference>
<dbReference type="InterPro" id="IPR027417">
    <property type="entry name" value="P-loop_NTPase"/>
</dbReference>
<evidence type="ECO:0000313" key="15">
    <source>
        <dbReference type="EMBL" id="CAD5230877.1"/>
    </source>
</evidence>
<gene>
    <name evidence="15" type="ORF">BOKJ2_LOCUS14361</name>
</gene>
<evidence type="ECO:0000256" key="6">
    <source>
        <dbReference type="ARBA" id="ARBA00022448"/>
    </source>
</evidence>
<keyword evidence="9 13" id="KW-0274">FAD</keyword>
<evidence type="ECO:0000256" key="2">
    <source>
        <dbReference type="ARBA" id="ARBA00003195"/>
    </source>
</evidence>
<keyword evidence="12 13" id="KW-0496">Mitochondrion</keyword>
<sequence length="428" mass="50873">MSRVTLLGKLLPRPIAATQHRGIVTKELLDLPQDHPQPWPYKEKGYSYGNVLWDYTKKRWHKNSKLIVIEGNIGTGKTKVGAEIADALGFKFMPAFKMEDILIDGYGNDLRKFYDEFPYSFRVPDEKMFYANPMDDNTARYIHRKFECKWEQYMNALAHIFNTGEGVVLESSPRSDFALINAMKSKDFISLDFFKYYYWQRKLANDQLRYWPHVVVYLDCEEAELLQRIKKRNQDGEANVIDEQYLKVIRESHKDSLKEYKPHSKILTYDWTVPGDSDSIVEDICRLDCDYFEWHSGDVFLEWHDPKDSIWYNIHRARLTMKVECRNAAFPPVSYHDLAELEVSPLDANHFQNVMKVRVLGDRYSYGYYPNKGDSREKTMWSLGFDQSGQSPWIEYYWRERYYDDMQTFNNLLDPYANSYQPDYLHHH</sequence>
<evidence type="ECO:0000256" key="12">
    <source>
        <dbReference type="ARBA" id="ARBA00023128"/>
    </source>
</evidence>
<protein>
    <recommendedName>
        <fullName evidence="5 13">NADH dehydrogenase [ubiquinone] 1 alpha subcomplex subunit 10, mitochondrial</fullName>
    </recommendedName>
</protein>
<dbReference type="Pfam" id="PF01712">
    <property type="entry name" value="dNK"/>
    <property type="match status" value="1"/>
</dbReference>
<dbReference type="SUPFAM" id="SSF52540">
    <property type="entry name" value="P-loop containing nucleoside triphosphate hydrolases"/>
    <property type="match status" value="1"/>
</dbReference>
<keyword evidence="6 13" id="KW-0813">Transport</keyword>
<proteinExistence type="inferred from homology"/>
<dbReference type="OrthoDB" id="17400at2759"/>
<evidence type="ECO:0000256" key="10">
    <source>
        <dbReference type="ARBA" id="ARBA00022946"/>
    </source>
</evidence>
<dbReference type="EMBL" id="CAJFDH010000006">
    <property type="protein sequence ID" value="CAD5230877.1"/>
    <property type="molecule type" value="Genomic_DNA"/>
</dbReference>
<comment type="function">
    <text evidence="2 13">Accessory subunit of the mitochondrial membrane respiratory chain NADH dehydrogenase (Complex I), that is believed not to be involved in catalysis. Complex I functions in the transfer of electrons from NADH to the respiratory chain. The immediate electron acceptor for the enzyme is believed to be ubiquinone.</text>
</comment>
<evidence type="ECO:0000256" key="7">
    <source>
        <dbReference type="ARBA" id="ARBA00022630"/>
    </source>
</evidence>
<evidence type="ECO:0000256" key="1">
    <source>
        <dbReference type="ARBA" id="ARBA00001974"/>
    </source>
</evidence>
<dbReference type="PIRSF" id="PIRSF000543">
    <property type="entry name" value="NADH_UQ_42KD"/>
    <property type="match status" value="1"/>
</dbReference>
<comment type="caution">
    <text evidence="15">The sequence shown here is derived from an EMBL/GenBank/DDBJ whole genome shotgun (WGS) entry which is preliminary data.</text>
</comment>
<dbReference type="EMBL" id="CAJFCW020000006">
    <property type="protein sequence ID" value="CAG9128099.1"/>
    <property type="molecule type" value="Genomic_DNA"/>
</dbReference>
<keyword evidence="16" id="KW-1185">Reference proteome</keyword>
<evidence type="ECO:0000256" key="4">
    <source>
        <dbReference type="ARBA" id="ARBA00008606"/>
    </source>
</evidence>
<comment type="subcellular location">
    <subcellularLocation>
        <location evidence="3 13">Mitochondrion matrix</location>
    </subcellularLocation>
</comment>
<accession>A0A811LMJ4</accession>
<organism evidence="15 16">
    <name type="scientific">Bursaphelenchus okinawaensis</name>
    <dbReference type="NCBI Taxonomy" id="465554"/>
    <lineage>
        <taxon>Eukaryota</taxon>
        <taxon>Metazoa</taxon>
        <taxon>Ecdysozoa</taxon>
        <taxon>Nematoda</taxon>
        <taxon>Chromadorea</taxon>
        <taxon>Rhabditida</taxon>
        <taxon>Tylenchina</taxon>
        <taxon>Tylenchomorpha</taxon>
        <taxon>Aphelenchoidea</taxon>
        <taxon>Aphelenchoididae</taxon>
        <taxon>Bursaphelenchus</taxon>
    </lineage>
</organism>
<keyword evidence="11 13" id="KW-0249">Electron transport</keyword>
<dbReference type="AlphaFoldDB" id="A0A811LMJ4"/>
<evidence type="ECO:0000256" key="11">
    <source>
        <dbReference type="ARBA" id="ARBA00022982"/>
    </source>
</evidence>
<dbReference type="PANTHER" id="PTHR10513:SF15">
    <property type="entry name" value="NADH DEHYDROGENASE [UBIQUINONE] 1 ALPHA SUBCOMPLEX SUBUNIT 10, MITOCHONDRIAL"/>
    <property type="match status" value="1"/>
</dbReference>
<feature type="domain" description="Deoxynucleoside kinase" evidence="14">
    <location>
        <begin position="67"/>
        <end position="270"/>
    </location>
</feature>
<keyword evidence="8 13" id="KW-0679">Respiratory chain</keyword>
<evidence type="ECO:0000256" key="9">
    <source>
        <dbReference type="ARBA" id="ARBA00022827"/>
    </source>
</evidence>
<reference evidence="15" key="1">
    <citation type="submission" date="2020-09" db="EMBL/GenBank/DDBJ databases">
        <authorList>
            <person name="Kikuchi T."/>
        </authorList>
    </citation>
    <scope>NUCLEOTIDE SEQUENCE</scope>
    <source>
        <strain evidence="15">SH1</strain>
    </source>
</reference>